<organism evidence="2 3">
    <name type="scientific">Secundilactobacillus similis DSM 23365 = JCM 2765</name>
    <dbReference type="NCBI Taxonomy" id="1423804"/>
    <lineage>
        <taxon>Bacteria</taxon>
        <taxon>Bacillati</taxon>
        <taxon>Bacillota</taxon>
        <taxon>Bacilli</taxon>
        <taxon>Lactobacillales</taxon>
        <taxon>Lactobacillaceae</taxon>
        <taxon>Secundilactobacillus</taxon>
    </lineage>
</organism>
<dbReference type="AlphaFoldDB" id="A0A0R2FAP3"/>
<evidence type="ECO:0000313" key="2">
    <source>
        <dbReference type="EMBL" id="KRN25439.1"/>
    </source>
</evidence>
<sequence>MKQQSTLQTVAWVIWGIALLGVLWGFLGASWWHTGMMMGMRHYGMGMMGSHSYWPVGFSMVLASFWNVWKLVLLVVAFVATWRLTPVRTATMPIVFLVLAFLGSPLYAVPGIWGLVVYFQQSNLPKR</sequence>
<keyword evidence="1" id="KW-0812">Transmembrane</keyword>
<dbReference type="RefSeq" id="WP_054735270.1">
    <property type="nucleotide sequence ID" value="NZ_AYZM01000068.1"/>
</dbReference>
<keyword evidence="1" id="KW-0472">Membrane</keyword>
<dbReference type="EMBL" id="AYZM01000068">
    <property type="protein sequence ID" value="KRN25439.1"/>
    <property type="molecule type" value="Genomic_DNA"/>
</dbReference>
<feature type="transmembrane region" description="Helical" evidence="1">
    <location>
        <begin position="53"/>
        <end position="82"/>
    </location>
</feature>
<name>A0A0R2FAP3_9LACO</name>
<dbReference type="STRING" id="1423804.FD14_GL000325"/>
<feature type="transmembrane region" description="Helical" evidence="1">
    <location>
        <begin position="12"/>
        <end position="32"/>
    </location>
</feature>
<keyword evidence="3" id="KW-1185">Reference proteome</keyword>
<gene>
    <name evidence="2" type="ORF">FD14_GL000325</name>
</gene>
<feature type="transmembrane region" description="Helical" evidence="1">
    <location>
        <begin position="94"/>
        <end position="119"/>
    </location>
</feature>
<reference evidence="2 3" key="1">
    <citation type="journal article" date="2015" name="Genome Announc.">
        <title>Expanding the biotechnology potential of lactobacilli through comparative genomics of 213 strains and associated genera.</title>
        <authorList>
            <person name="Sun Z."/>
            <person name="Harris H.M."/>
            <person name="McCann A."/>
            <person name="Guo C."/>
            <person name="Argimon S."/>
            <person name="Zhang W."/>
            <person name="Yang X."/>
            <person name="Jeffery I.B."/>
            <person name="Cooney J.C."/>
            <person name="Kagawa T.F."/>
            <person name="Liu W."/>
            <person name="Song Y."/>
            <person name="Salvetti E."/>
            <person name="Wrobel A."/>
            <person name="Rasinkangas P."/>
            <person name="Parkhill J."/>
            <person name="Rea M.C."/>
            <person name="O'Sullivan O."/>
            <person name="Ritari J."/>
            <person name="Douillard F.P."/>
            <person name="Paul Ross R."/>
            <person name="Yang R."/>
            <person name="Briner A.E."/>
            <person name="Felis G.E."/>
            <person name="de Vos W.M."/>
            <person name="Barrangou R."/>
            <person name="Klaenhammer T.R."/>
            <person name="Caufield P.W."/>
            <person name="Cui Y."/>
            <person name="Zhang H."/>
            <person name="O'Toole P.W."/>
        </authorList>
    </citation>
    <scope>NUCLEOTIDE SEQUENCE [LARGE SCALE GENOMIC DNA]</scope>
    <source>
        <strain evidence="2 3">DSM 23365</strain>
    </source>
</reference>
<keyword evidence="1" id="KW-1133">Transmembrane helix</keyword>
<dbReference type="Proteomes" id="UP000051442">
    <property type="component" value="Unassembled WGS sequence"/>
</dbReference>
<dbReference type="PATRIC" id="fig|1423804.4.peg.351"/>
<evidence type="ECO:0000313" key="3">
    <source>
        <dbReference type="Proteomes" id="UP000051442"/>
    </source>
</evidence>
<comment type="caution">
    <text evidence="2">The sequence shown here is derived from an EMBL/GenBank/DDBJ whole genome shotgun (WGS) entry which is preliminary data.</text>
</comment>
<dbReference type="OrthoDB" id="2316550at2"/>
<proteinExistence type="predicted"/>
<accession>A0A0R2FAP3</accession>
<protein>
    <submittedName>
        <fullName evidence="2">Uncharacterized protein</fullName>
    </submittedName>
</protein>
<evidence type="ECO:0000256" key="1">
    <source>
        <dbReference type="SAM" id="Phobius"/>
    </source>
</evidence>